<feature type="signal peptide" evidence="2">
    <location>
        <begin position="1"/>
        <end position="23"/>
    </location>
</feature>
<keyword evidence="1" id="KW-1133">Transmembrane helix</keyword>
<dbReference type="KEGG" id="mbd:MEBOL_005273"/>
<gene>
    <name evidence="3" type="ORF">MEBOL_005273</name>
</gene>
<organism evidence="3 4">
    <name type="scientific">Melittangium boletus DSM 14713</name>
    <dbReference type="NCBI Taxonomy" id="1294270"/>
    <lineage>
        <taxon>Bacteria</taxon>
        <taxon>Pseudomonadati</taxon>
        <taxon>Myxococcota</taxon>
        <taxon>Myxococcia</taxon>
        <taxon>Myxococcales</taxon>
        <taxon>Cystobacterineae</taxon>
        <taxon>Archangiaceae</taxon>
        <taxon>Melittangium</taxon>
    </lineage>
</organism>
<evidence type="ECO:0000313" key="4">
    <source>
        <dbReference type="Proteomes" id="UP000217289"/>
    </source>
</evidence>
<keyword evidence="4" id="KW-1185">Reference proteome</keyword>
<dbReference type="Proteomes" id="UP000217289">
    <property type="component" value="Chromosome"/>
</dbReference>
<keyword evidence="2" id="KW-0732">Signal</keyword>
<dbReference type="EMBL" id="CP022163">
    <property type="protein sequence ID" value="ATB31804.1"/>
    <property type="molecule type" value="Genomic_DNA"/>
</dbReference>
<sequence length="75" mass="8104">MRHRWTRAPALWAGLLATTSASACPDCPSARAVRVAVFEGGFWGPLVMVAVPFLCLGFLSALLYRVGLPTRKGEE</sequence>
<feature type="transmembrane region" description="Helical" evidence="1">
    <location>
        <begin position="42"/>
        <end position="64"/>
    </location>
</feature>
<keyword evidence="1" id="KW-0812">Transmembrane</keyword>
<name>A0A250IJ08_9BACT</name>
<accession>A0A250IJ08</accession>
<evidence type="ECO:0000313" key="3">
    <source>
        <dbReference type="EMBL" id="ATB31804.1"/>
    </source>
</evidence>
<protein>
    <submittedName>
        <fullName evidence="3">Uncharacterized protein</fullName>
    </submittedName>
</protein>
<proteinExistence type="predicted"/>
<feature type="chain" id="PRO_5012919460" evidence="2">
    <location>
        <begin position="24"/>
        <end position="75"/>
    </location>
</feature>
<keyword evidence="1" id="KW-0472">Membrane</keyword>
<evidence type="ECO:0000256" key="1">
    <source>
        <dbReference type="SAM" id="Phobius"/>
    </source>
</evidence>
<evidence type="ECO:0000256" key="2">
    <source>
        <dbReference type="SAM" id="SignalP"/>
    </source>
</evidence>
<dbReference type="PROSITE" id="PS51257">
    <property type="entry name" value="PROKAR_LIPOPROTEIN"/>
    <property type="match status" value="1"/>
</dbReference>
<dbReference type="RefSeq" id="WP_095980086.1">
    <property type="nucleotide sequence ID" value="NZ_CP022163.1"/>
</dbReference>
<dbReference type="AlphaFoldDB" id="A0A250IJ08"/>
<dbReference type="OrthoDB" id="5522126at2"/>
<reference evidence="3 4" key="1">
    <citation type="submission" date="2017-06" db="EMBL/GenBank/DDBJ databases">
        <authorList>
            <person name="Kim H.J."/>
            <person name="Triplett B.A."/>
        </authorList>
    </citation>
    <scope>NUCLEOTIDE SEQUENCE [LARGE SCALE GENOMIC DNA]</scope>
    <source>
        <strain evidence="3 4">DSM 14713</strain>
    </source>
</reference>